<evidence type="ECO:0000256" key="1">
    <source>
        <dbReference type="SAM" id="Coils"/>
    </source>
</evidence>
<comment type="caution">
    <text evidence="2">The sequence shown here is derived from an EMBL/GenBank/DDBJ whole genome shotgun (WGS) entry which is preliminary data.</text>
</comment>
<proteinExistence type="predicted"/>
<protein>
    <submittedName>
        <fullName evidence="2">8221_t:CDS:1</fullName>
    </submittedName>
</protein>
<dbReference type="Proteomes" id="UP000789508">
    <property type="component" value="Unassembled WGS sequence"/>
</dbReference>
<dbReference type="AlphaFoldDB" id="A0A9N8W5B8"/>
<keyword evidence="3" id="KW-1185">Reference proteome</keyword>
<reference evidence="2" key="1">
    <citation type="submission" date="2021-06" db="EMBL/GenBank/DDBJ databases">
        <authorList>
            <person name="Kallberg Y."/>
            <person name="Tangrot J."/>
            <person name="Rosling A."/>
        </authorList>
    </citation>
    <scope>NUCLEOTIDE SEQUENCE</scope>
    <source>
        <strain evidence="2">FL130A</strain>
    </source>
</reference>
<dbReference type="OrthoDB" id="3204900at2759"/>
<accession>A0A9N8W5B8</accession>
<evidence type="ECO:0000313" key="3">
    <source>
        <dbReference type="Proteomes" id="UP000789508"/>
    </source>
</evidence>
<organism evidence="2 3">
    <name type="scientific">Ambispora leptoticha</name>
    <dbReference type="NCBI Taxonomy" id="144679"/>
    <lineage>
        <taxon>Eukaryota</taxon>
        <taxon>Fungi</taxon>
        <taxon>Fungi incertae sedis</taxon>
        <taxon>Mucoromycota</taxon>
        <taxon>Glomeromycotina</taxon>
        <taxon>Glomeromycetes</taxon>
        <taxon>Archaeosporales</taxon>
        <taxon>Ambisporaceae</taxon>
        <taxon>Ambispora</taxon>
    </lineage>
</organism>
<gene>
    <name evidence="2" type="ORF">ALEPTO_LOCUS2184</name>
</gene>
<keyword evidence="1" id="KW-0175">Coiled coil</keyword>
<dbReference type="EMBL" id="CAJVPS010000299">
    <property type="protein sequence ID" value="CAG8474736.1"/>
    <property type="molecule type" value="Genomic_DNA"/>
</dbReference>
<feature type="coiled-coil region" evidence="1">
    <location>
        <begin position="184"/>
        <end position="225"/>
    </location>
</feature>
<evidence type="ECO:0000313" key="2">
    <source>
        <dbReference type="EMBL" id="CAG8474736.1"/>
    </source>
</evidence>
<name>A0A9N8W5B8_9GLOM</name>
<sequence length="405" mass="45177">MISFNVDVYSSSKERLPQRYLYDIRLYNIISFSELNFQILITPPPSSPLLLRNIMLGSLLISDISSGIKTLLNEQSRGTFSRLPLPIASVVSSNATKFIDKSTSNEYELAEDVLAINTVCPLSNRVPKQEKGHVVTVGNAKLEATKKCDSSSVADVDTEDLLKIHTEIAIKHLRITPATESEQQAELLQFIAKKERKIKDLQEELAQHEEELRLLKERWESIKNNGNGWLRGGGSSGGANKGNGNVLISIENDGVDDVNANPDNFINIKIDNENAKKTKRKLSFRTGAWGNLSKSISALARSDTLKNVRKKTMDTVHTVEKSIAVSLVQTETVIRTPPEYIWTPTEEIFNRSDLDLLRDDNDDDELVLFNSSNSNLNNKNEVVVVNSQPSPHEMTHVLYGGDEFG</sequence>